<reference evidence="3 4" key="1">
    <citation type="submission" date="2019-02" db="EMBL/GenBank/DDBJ databases">
        <title>Deep-cultivation of Planctomycetes and their phenomic and genomic characterization uncovers novel biology.</title>
        <authorList>
            <person name="Wiegand S."/>
            <person name="Jogler M."/>
            <person name="Boedeker C."/>
            <person name="Pinto D."/>
            <person name="Vollmers J."/>
            <person name="Rivas-Marin E."/>
            <person name="Kohn T."/>
            <person name="Peeters S.H."/>
            <person name="Heuer A."/>
            <person name="Rast P."/>
            <person name="Oberbeckmann S."/>
            <person name="Bunk B."/>
            <person name="Jeske O."/>
            <person name="Meyerdierks A."/>
            <person name="Storesund J.E."/>
            <person name="Kallscheuer N."/>
            <person name="Luecker S."/>
            <person name="Lage O.M."/>
            <person name="Pohl T."/>
            <person name="Merkel B.J."/>
            <person name="Hornburger P."/>
            <person name="Mueller R.-W."/>
            <person name="Bruemmer F."/>
            <person name="Labrenz M."/>
            <person name="Spormann A.M."/>
            <person name="Op Den Camp H."/>
            <person name="Overmann J."/>
            <person name="Amann R."/>
            <person name="Jetten M.S.M."/>
            <person name="Mascher T."/>
            <person name="Medema M.H."/>
            <person name="Devos D.P."/>
            <person name="Kaster A.-K."/>
            <person name="Ovreas L."/>
            <person name="Rohde M."/>
            <person name="Galperin M.Y."/>
            <person name="Jogler C."/>
        </authorList>
    </citation>
    <scope>NUCLEOTIDE SEQUENCE [LARGE SCALE GENOMIC DNA]</scope>
    <source>
        <strain evidence="3 4">Pla123a</strain>
    </source>
</reference>
<evidence type="ECO:0008006" key="5">
    <source>
        <dbReference type="Google" id="ProtNLM"/>
    </source>
</evidence>
<organism evidence="3 4">
    <name type="scientific">Posidoniimonas polymericola</name>
    <dbReference type="NCBI Taxonomy" id="2528002"/>
    <lineage>
        <taxon>Bacteria</taxon>
        <taxon>Pseudomonadati</taxon>
        <taxon>Planctomycetota</taxon>
        <taxon>Planctomycetia</taxon>
        <taxon>Pirellulales</taxon>
        <taxon>Lacipirellulaceae</taxon>
        <taxon>Posidoniimonas</taxon>
    </lineage>
</organism>
<gene>
    <name evidence="3" type="ORF">Pla123a_01280</name>
</gene>
<comment type="caution">
    <text evidence="3">The sequence shown here is derived from an EMBL/GenBank/DDBJ whole genome shotgun (WGS) entry which is preliminary data.</text>
</comment>
<proteinExistence type="predicted"/>
<sequence>MHQISAKSTPLYKRVFPTVGTALVGVVMLIGVGAGIATRQTFVVAVFVGIPLFMAVFGVMVLKQTVLRLVDEVWDCGDTILIRNNGREHRFPLAAFSGIVCTKFRNPPQATLTLREPDDDLGGEIRFLPPGRPSPLSTPPAIEDLRSRIDATNAHGDLRNP</sequence>
<keyword evidence="2" id="KW-0472">Membrane</keyword>
<evidence type="ECO:0000256" key="2">
    <source>
        <dbReference type="SAM" id="Phobius"/>
    </source>
</evidence>
<name>A0A5C5ZEP7_9BACT</name>
<feature type="transmembrane region" description="Helical" evidence="2">
    <location>
        <begin position="15"/>
        <end position="36"/>
    </location>
</feature>
<evidence type="ECO:0000313" key="4">
    <source>
        <dbReference type="Proteomes" id="UP000318478"/>
    </source>
</evidence>
<dbReference type="EMBL" id="SJPO01000001">
    <property type="protein sequence ID" value="TWT85321.1"/>
    <property type="molecule type" value="Genomic_DNA"/>
</dbReference>
<dbReference type="RefSeq" id="WP_146583592.1">
    <property type="nucleotide sequence ID" value="NZ_SJPO01000001.1"/>
</dbReference>
<feature type="region of interest" description="Disordered" evidence="1">
    <location>
        <begin position="126"/>
        <end position="161"/>
    </location>
</feature>
<dbReference type="AlphaFoldDB" id="A0A5C5ZEP7"/>
<feature type="transmembrane region" description="Helical" evidence="2">
    <location>
        <begin position="42"/>
        <end position="62"/>
    </location>
</feature>
<dbReference type="OrthoDB" id="5953360at2"/>
<keyword evidence="4" id="KW-1185">Reference proteome</keyword>
<evidence type="ECO:0000256" key="1">
    <source>
        <dbReference type="SAM" id="MobiDB-lite"/>
    </source>
</evidence>
<evidence type="ECO:0000313" key="3">
    <source>
        <dbReference type="EMBL" id="TWT85321.1"/>
    </source>
</evidence>
<accession>A0A5C5ZEP7</accession>
<keyword evidence="2" id="KW-0812">Transmembrane</keyword>
<protein>
    <recommendedName>
        <fullName evidence="5">PH domain-containing protein</fullName>
    </recommendedName>
</protein>
<dbReference type="Proteomes" id="UP000318478">
    <property type="component" value="Unassembled WGS sequence"/>
</dbReference>
<keyword evidence="2" id="KW-1133">Transmembrane helix</keyword>